<dbReference type="AlphaFoldDB" id="A0A845GJ59"/>
<evidence type="ECO:0000313" key="3">
    <source>
        <dbReference type="Proteomes" id="UP000447355"/>
    </source>
</evidence>
<name>A0A845GJ59_9BURK</name>
<reference evidence="2" key="1">
    <citation type="submission" date="2019-12" db="EMBL/GenBank/DDBJ databases">
        <title>Novel species isolated from a subtropical stream in China.</title>
        <authorList>
            <person name="Lu H."/>
        </authorList>
    </citation>
    <scope>NUCLEOTIDE SEQUENCE [LARGE SCALE GENOMIC DNA]</scope>
    <source>
        <strain evidence="2">FT81W</strain>
    </source>
</reference>
<dbReference type="EMBL" id="WWCX01000001">
    <property type="protein sequence ID" value="MYM92777.1"/>
    <property type="molecule type" value="Genomic_DNA"/>
</dbReference>
<dbReference type="Proteomes" id="UP000447355">
    <property type="component" value="Unassembled WGS sequence"/>
</dbReference>
<dbReference type="PROSITE" id="PS51257">
    <property type="entry name" value="PROKAR_LIPOPROTEIN"/>
    <property type="match status" value="1"/>
</dbReference>
<proteinExistence type="predicted"/>
<keyword evidence="1" id="KW-0472">Membrane</keyword>
<comment type="caution">
    <text evidence="2">The sequence shown here is derived from an EMBL/GenBank/DDBJ whole genome shotgun (WGS) entry which is preliminary data.</text>
</comment>
<organism evidence="2 3">
    <name type="scientific">Duganella vulcania</name>
    <dbReference type="NCBI Taxonomy" id="2692166"/>
    <lineage>
        <taxon>Bacteria</taxon>
        <taxon>Pseudomonadati</taxon>
        <taxon>Pseudomonadota</taxon>
        <taxon>Betaproteobacteria</taxon>
        <taxon>Burkholderiales</taxon>
        <taxon>Oxalobacteraceae</taxon>
        <taxon>Telluria group</taxon>
        <taxon>Duganella</taxon>
    </lineage>
</organism>
<evidence type="ECO:0000313" key="2">
    <source>
        <dbReference type="EMBL" id="MYM92777.1"/>
    </source>
</evidence>
<keyword evidence="1" id="KW-1133">Transmembrane helix</keyword>
<feature type="transmembrane region" description="Helical" evidence="1">
    <location>
        <begin position="51"/>
        <end position="82"/>
    </location>
</feature>
<keyword evidence="1" id="KW-0812">Transmembrane</keyword>
<accession>A0A845GJ59</accession>
<evidence type="ECO:0000256" key="1">
    <source>
        <dbReference type="SAM" id="Phobius"/>
    </source>
</evidence>
<gene>
    <name evidence="2" type="ORF">GTP90_02745</name>
</gene>
<protein>
    <submittedName>
        <fullName evidence="2">Uncharacterized protein</fullName>
    </submittedName>
</protein>
<dbReference type="RefSeq" id="WP_161082034.1">
    <property type="nucleotide sequence ID" value="NZ_WWCX01000001.1"/>
</dbReference>
<sequence length="106" mass="11519">MGHKAAATLIALIVAACAASYASLIRRLWINNMADNLRHFWKRQPGGVTSAFLYAAIGATWVLGFLTGLAAICMAASITCLLEATGEILYRRKIAPDFILPPRQRT</sequence>